<accession>A0ABU3D5L7</accession>
<feature type="transmembrane region" description="Helical" evidence="2">
    <location>
        <begin position="6"/>
        <end position="23"/>
    </location>
</feature>
<reference evidence="3 4" key="1">
    <citation type="submission" date="2023-09" db="EMBL/GenBank/DDBJ databases">
        <authorList>
            <person name="Rey-Velasco X."/>
        </authorList>
    </citation>
    <scope>NUCLEOTIDE SEQUENCE [LARGE SCALE GENOMIC DNA]</scope>
    <source>
        <strain evidence="3 4">F117</strain>
    </source>
</reference>
<dbReference type="RefSeq" id="WP_311503174.1">
    <property type="nucleotide sequence ID" value="NZ_JAVRHK010000006.1"/>
</dbReference>
<keyword evidence="2" id="KW-0472">Membrane</keyword>
<proteinExistence type="predicted"/>
<organism evidence="3 4">
    <name type="scientific">Autumnicola musiva</name>
    <dbReference type="NCBI Taxonomy" id="3075589"/>
    <lineage>
        <taxon>Bacteria</taxon>
        <taxon>Pseudomonadati</taxon>
        <taxon>Bacteroidota</taxon>
        <taxon>Flavobacteriia</taxon>
        <taxon>Flavobacteriales</taxon>
        <taxon>Flavobacteriaceae</taxon>
        <taxon>Autumnicola</taxon>
    </lineage>
</organism>
<dbReference type="EMBL" id="JAVRHK010000006">
    <property type="protein sequence ID" value="MDT0676829.1"/>
    <property type="molecule type" value="Genomic_DNA"/>
</dbReference>
<evidence type="ECO:0000256" key="2">
    <source>
        <dbReference type="SAM" id="Phobius"/>
    </source>
</evidence>
<name>A0ABU3D5L7_9FLAO</name>
<evidence type="ECO:0008006" key="5">
    <source>
        <dbReference type="Google" id="ProtNLM"/>
    </source>
</evidence>
<gene>
    <name evidence="3" type="ORF">RM539_09590</name>
</gene>
<sequence>MRGRILMYLFIFTLMFTIFIYVNDKKILDAQTMEITRLDNQLSEVQNELDSLENINGEGEYFTLTGNEDAISYFEERGISEEEVSVAIQDKLINSNSAEEDNPFVPYEGMQGEMRINKIKVLNHKWAIADFTDGTYWGEVFFSYTVDENGQIELTPEKSFLYPVN</sequence>
<dbReference type="Proteomes" id="UP001262582">
    <property type="component" value="Unassembled WGS sequence"/>
</dbReference>
<keyword evidence="2" id="KW-0812">Transmembrane</keyword>
<feature type="coiled-coil region" evidence="1">
    <location>
        <begin position="28"/>
        <end position="55"/>
    </location>
</feature>
<keyword evidence="2" id="KW-1133">Transmembrane helix</keyword>
<evidence type="ECO:0000256" key="1">
    <source>
        <dbReference type="SAM" id="Coils"/>
    </source>
</evidence>
<evidence type="ECO:0000313" key="4">
    <source>
        <dbReference type="Proteomes" id="UP001262582"/>
    </source>
</evidence>
<keyword evidence="1" id="KW-0175">Coiled coil</keyword>
<evidence type="ECO:0000313" key="3">
    <source>
        <dbReference type="EMBL" id="MDT0676829.1"/>
    </source>
</evidence>
<comment type="caution">
    <text evidence="3">The sequence shown here is derived from an EMBL/GenBank/DDBJ whole genome shotgun (WGS) entry which is preliminary data.</text>
</comment>
<protein>
    <recommendedName>
        <fullName evidence="5">Hydrolase</fullName>
    </recommendedName>
</protein>
<keyword evidence="4" id="KW-1185">Reference proteome</keyword>